<sequence>MIRQLKHNKYLALIWKKLGFNDLNPRERWVLIGGLVFVAGFVFLQLVVSPFLAAKDKQIESVARKQRELLEIQELRREYLSLKSQENSIQGKIAKRDKNFTLFTFLETQAGKAGVKKQIKYMKPSVIEGDSVFKEVMVEMKLQQVSLDSLVTFLRQVESDEKVVFISRLLIQENDAGSGELDSILQIATFETRENS</sequence>
<gene>
    <name evidence="3" type="ORF">SAMN05660330_00945</name>
</gene>
<proteinExistence type="predicted"/>
<feature type="transmembrane region" description="Helical" evidence="2">
    <location>
        <begin position="29"/>
        <end position="54"/>
    </location>
</feature>
<dbReference type="GO" id="GO:0015627">
    <property type="term" value="C:type II protein secretion system complex"/>
    <property type="evidence" value="ECO:0007669"/>
    <property type="project" value="InterPro"/>
</dbReference>
<dbReference type="EMBL" id="FNJI01000005">
    <property type="protein sequence ID" value="SDO74236.1"/>
    <property type="molecule type" value="Genomic_DNA"/>
</dbReference>
<dbReference type="AlphaFoldDB" id="A0A1H0M1Z3"/>
<accession>A0A1H0M1Z3</accession>
<dbReference type="Proteomes" id="UP000199073">
    <property type="component" value="Unassembled WGS sequence"/>
</dbReference>
<feature type="coiled-coil region" evidence="1">
    <location>
        <begin position="65"/>
        <end position="92"/>
    </location>
</feature>
<evidence type="ECO:0000256" key="1">
    <source>
        <dbReference type="SAM" id="Coils"/>
    </source>
</evidence>
<dbReference type="RefSeq" id="WP_092220293.1">
    <property type="nucleotide sequence ID" value="NZ_FNJI01000005.1"/>
</dbReference>
<protein>
    <submittedName>
        <fullName evidence="3">General secretion pathway protein M</fullName>
    </submittedName>
</protein>
<organism evidence="3 4">
    <name type="scientific">Desulforhopalus singaporensis</name>
    <dbReference type="NCBI Taxonomy" id="91360"/>
    <lineage>
        <taxon>Bacteria</taxon>
        <taxon>Pseudomonadati</taxon>
        <taxon>Thermodesulfobacteriota</taxon>
        <taxon>Desulfobulbia</taxon>
        <taxon>Desulfobulbales</taxon>
        <taxon>Desulfocapsaceae</taxon>
        <taxon>Desulforhopalus</taxon>
    </lineage>
</organism>
<keyword evidence="4" id="KW-1185">Reference proteome</keyword>
<keyword evidence="2" id="KW-0472">Membrane</keyword>
<reference evidence="3 4" key="1">
    <citation type="submission" date="2016-10" db="EMBL/GenBank/DDBJ databases">
        <authorList>
            <person name="de Groot N.N."/>
        </authorList>
    </citation>
    <scope>NUCLEOTIDE SEQUENCE [LARGE SCALE GENOMIC DNA]</scope>
    <source>
        <strain evidence="3 4">DSM 12130</strain>
    </source>
</reference>
<evidence type="ECO:0000256" key="2">
    <source>
        <dbReference type="SAM" id="Phobius"/>
    </source>
</evidence>
<name>A0A1H0M1Z3_9BACT</name>
<dbReference type="STRING" id="91360.SAMN05660330_00945"/>
<dbReference type="OrthoDB" id="5432548at2"/>
<dbReference type="Pfam" id="PF04612">
    <property type="entry name" value="T2SSM"/>
    <property type="match status" value="1"/>
</dbReference>
<keyword evidence="2" id="KW-0812">Transmembrane</keyword>
<keyword evidence="1" id="KW-0175">Coiled coil</keyword>
<evidence type="ECO:0000313" key="3">
    <source>
        <dbReference type="EMBL" id="SDO74236.1"/>
    </source>
</evidence>
<keyword evidence="2" id="KW-1133">Transmembrane helix</keyword>
<dbReference type="InterPro" id="IPR007690">
    <property type="entry name" value="T2SS_GspM"/>
</dbReference>
<dbReference type="GO" id="GO:0015628">
    <property type="term" value="P:protein secretion by the type II secretion system"/>
    <property type="evidence" value="ECO:0007669"/>
    <property type="project" value="InterPro"/>
</dbReference>
<evidence type="ECO:0000313" key="4">
    <source>
        <dbReference type="Proteomes" id="UP000199073"/>
    </source>
</evidence>